<name>A0A9W6C4S6_9FIRM</name>
<accession>A0A9W6C4S6</accession>
<evidence type="ECO:0000256" key="5">
    <source>
        <dbReference type="ARBA" id="ARBA00022840"/>
    </source>
</evidence>
<evidence type="ECO:0000313" key="10">
    <source>
        <dbReference type="Proteomes" id="UP001145145"/>
    </source>
</evidence>
<dbReference type="RefSeq" id="WP_281846007.1">
    <property type="nucleotide sequence ID" value="NZ_BSBO01000008.1"/>
</dbReference>
<dbReference type="GO" id="GO:0005829">
    <property type="term" value="C:cytosol"/>
    <property type="evidence" value="ECO:0007669"/>
    <property type="project" value="TreeGrafter"/>
</dbReference>
<comment type="caution">
    <text evidence="7">Lacks conserved residue(s) required for the propagation of feature annotation.</text>
</comment>
<feature type="binding site" evidence="7">
    <location>
        <position position="136"/>
    </location>
    <ligand>
        <name>substrate</name>
    </ligand>
</feature>
<evidence type="ECO:0000256" key="1">
    <source>
        <dbReference type="ARBA" id="ARBA00022605"/>
    </source>
</evidence>
<comment type="cofactor">
    <cofactor evidence="7">
        <name>Mg(2+)</name>
        <dbReference type="ChEBI" id="CHEBI:18420"/>
    </cofactor>
    <text evidence="7">Binds 1 Mg(2+) ion per subunit.</text>
</comment>
<dbReference type="Proteomes" id="UP001145094">
    <property type="component" value="Unassembled WGS sequence"/>
</dbReference>
<reference evidence="8 10" key="5">
    <citation type="journal article" date="2023" name="Int. J. Syst. Evol. Microbiol.">
        <title>Sellimonas catena sp. nov., isolated from human faeces.</title>
        <authorList>
            <person name="Hisatomi A."/>
            <person name="Ohkuma M."/>
            <person name="Sakamoto M."/>
        </authorList>
    </citation>
    <scope>NUCLEOTIDE SEQUENCE [LARGE SCALE GENOMIC DNA]</scope>
    <source>
        <strain evidence="8 10">12EGH17</strain>
        <strain evidence="9">18CBH55</strain>
    </source>
</reference>
<keyword evidence="5 7" id="KW-0067">ATP-binding</keyword>
<feature type="binding site" evidence="7">
    <location>
        <position position="57"/>
    </location>
    <ligand>
        <name>substrate</name>
    </ligand>
</feature>
<dbReference type="PANTHER" id="PTHR21087">
    <property type="entry name" value="SHIKIMATE KINASE"/>
    <property type="match status" value="1"/>
</dbReference>
<dbReference type="CDD" id="cd00464">
    <property type="entry name" value="SK"/>
    <property type="match status" value="1"/>
</dbReference>
<dbReference type="GO" id="GO:0009423">
    <property type="term" value="P:chorismate biosynthetic process"/>
    <property type="evidence" value="ECO:0007669"/>
    <property type="project" value="UniProtKB-UniRule"/>
</dbReference>
<dbReference type="InterPro" id="IPR027417">
    <property type="entry name" value="P-loop_NTPase"/>
</dbReference>
<evidence type="ECO:0000313" key="9">
    <source>
        <dbReference type="EMBL" id="GLG92111.1"/>
    </source>
</evidence>
<evidence type="ECO:0000256" key="3">
    <source>
        <dbReference type="ARBA" id="ARBA00022741"/>
    </source>
</evidence>
<keyword evidence="7" id="KW-0479">Metal-binding</keyword>
<keyword evidence="2 7" id="KW-0808">Transferase</keyword>
<comment type="subunit">
    <text evidence="7">Monomer.</text>
</comment>
<comment type="function">
    <text evidence="7">Catalyzes the specific phosphorylation of the 3-hydroxyl group of shikimic acid using ATP as a cosubstrate.</text>
</comment>
<dbReference type="InterPro" id="IPR000623">
    <property type="entry name" value="Shikimate_kinase/TSH1"/>
</dbReference>
<dbReference type="AlphaFoldDB" id="A0A9W6C4S6"/>
<feature type="binding site" evidence="7">
    <location>
        <position position="33"/>
    </location>
    <ligand>
        <name>substrate</name>
    </ligand>
</feature>
<feature type="binding site" evidence="7">
    <location>
        <position position="79"/>
    </location>
    <ligand>
        <name>substrate</name>
    </ligand>
</feature>
<evidence type="ECO:0000313" key="8">
    <source>
        <dbReference type="EMBL" id="GLG03843.1"/>
    </source>
</evidence>
<keyword evidence="1 7" id="KW-0028">Amino-acid biosynthesis</keyword>
<keyword evidence="6 7" id="KW-0057">Aromatic amino acid biosynthesis</keyword>
<keyword evidence="3 7" id="KW-0547">Nucleotide-binding</keyword>
<reference evidence="8" key="1">
    <citation type="submission" date="2022-11" db="EMBL/GenBank/DDBJ databases">
        <title>Draft genome sequence of Sellimonas catena strain 12EGH17.</title>
        <authorList>
            <person name="Atsushi H."/>
            <person name="Moriya O."/>
            <person name="Mitsuo S."/>
        </authorList>
    </citation>
    <scope>NUCLEOTIDE SEQUENCE</scope>
    <source>
        <strain evidence="8">12EGH17</strain>
    </source>
</reference>
<dbReference type="HAMAP" id="MF_00109">
    <property type="entry name" value="Shikimate_kinase"/>
    <property type="match status" value="1"/>
</dbReference>
<keyword evidence="7" id="KW-0460">Magnesium</keyword>
<feature type="binding site" evidence="7">
    <location>
        <position position="117"/>
    </location>
    <ligand>
        <name>ATP</name>
        <dbReference type="ChEBI" id="CHEBI:30616"/>
    </ligand>
</feature>
<evidence type="ECO:0000256" key="4">
    <source>
        <dbReference type="ARBA" id="ARBA00022777"/>
    </source>
</evidence>
<gene>
    <name evidence="7 8" type="primary">aroK</name>
    <name evidence="8" type="ORF">Selli1_10170</name>
    <name evidence="9" type="ORF">Selli2_35380</name>
</gene>
<dbReference type="GO" id="GO:0005524">
    <property type="term" value="F:ATP binding"/>
    <property type="evidence" value="ECO:0007669"/>
    <property type="project" value="UniProtKB-UniRule"/>
</dbReference>
<comment type="caution">
    <text evidence="8">The sequence shown here is derived from an EMBL/GenBank/DDBJ whole genome shotgun (WGS) entry which is preliminary data.</text>
</comment>
<dbReference type="SUPFAM" id="SSF52540">
    <property type="entry name" value="P-loop containing nucleoside triphosphate hydrolases"/>
    <property type="match status" value="1"/>
</dbReference>
<dbReference type="EMBL" id="BSCH01000038">
    <property type="protein sequence ID" value="GLG92111.1"/>
    <property type="molecule type" value="Genomic_DNA"/>
</dbReference>
<proteinExistence type="inferred from homology"/>
<dbReference type="Pfam" id="PF01202">
    <property type="entry name" value="SKI"/>
    <property type="match status" value="1"/>
</dbReference>
<reference evidence="9" key="4">
    <citation type="submission" date="2022-11" db="EMBL/GenBank/DDBJ databases">
        <title>Draft genome sequence of Sellimonas catena strain 18CBH55.</title>
        <authorList>
            <person name="Hisatomi A."/>
            <person name="Ohkuma M."/>
            <person name="Sakamoto M."/>
        </authorList>
    </citation>
    <scope>NUCLEOTIDE SEQUENCE</scope>
    <source>
        <strain evidence="9">18CBH55</strain>
    </source>
</reference>
<dbReference type="GO" id="GO:0004765">
    <property type="term" value="F:shikimate kinase activity"/>
    <property type="evidence" value="ECO:0007669"/>
    <property type="project" value="UniProtKB-UniRule"/>
</dbReference>
<evidence type="ECO:0000256" key="6">
    <source>
        <dbReference type="ARBA" id="ARBA00023141"/>
    </source>
</evidence>
<dbReference type="PANTHER" id="PTHR21087:SF16">
    <property type="entry name" value="SHIKIMATE KINASE 1, CHLOROPLASTIC"/>
    <property type="match status" value="1"/>
</dbReference>
<dbReference type="EC" id="2.7.1.71" evidence="7"/>
<dbReference type="EMBL" id="BSBO01000008">
    <property type="protein sequence ID" value="GLG03843.1"/>
    <property type="molecule type" value="Genomic_DNA"/>
</dbReference>
<dbReference type="InterPro" id="IPR031322">
    <property type="entry name" value="Shikimate/glucono_kinase"/>
</dbReference>
<dbReference type="Proteomes" id="UP001145145">
    <property type="component" value="Unassembled WGS sequence"/>
</dbReference>
<reference evidence="9" key="3">
    <citation type="submission" date="2022-11" db="EMBL/GenBank/DDBJ databases">
        <title>Draft genome sequence of Sellimonas catena strain 18CBH55.</title>
        <authorList>
            <person name="Atsushi H."/>
            <person name="Moriya O."/>
            <person name="Mitsuo S."/>
        </authorList>
    </citation>
    <scope>NUCLEOTIDE SEQUENCE</scope>
    <source>
        <strain evidence="9">18CBH55</strain>
    </source>
</reference>
<evidence type="ECO:0000256" key="2">
    <source>
        <dbReference type="ARBA" id="ARBA00022679"/>
    </source>
</evidence>
<comment type="catalytic activity">
    <reaction evidence="7">
        <text>shikimate + ATP = 3-phosphoshikimate + ADP + H(+)</text>
        <dbReference type="Rhea" id="RHEA:13121"/>
        <dbReference type="ChEBI" id="CHEBI:15378"/>
        <dbReference type="ChEBI" id="CHEBI:30616"/>
        <dbReference type="ChEBI" id="CHEBI:36208"/>
        <dbReference type="ChEBI" id="CHEBI:145989"/>
        <dbReference type="ChEBI" id="CHEBI:456216"/>
        <dbReference type="EC" id="2.7.1.71"/>
    </reaction>
</comment>
<dbReference type="GO" id="GO:0000287">
    <property type="term" value="F:magnesium ion binding"/>
    <property type="evidence" value="ECO:0007669"/>
    <property type="project" value="UniProtKB-UniRule"/>
</dbReference>
<sequence>MKHIFLTGFMGTGKTTISGSLKELLHMDVIDMDQAIEDMEQMPIPEIFAQMGETYFRQCETGFLRNLKEREGTIISCGGGVPLRDENVEAMKACGIVVLLTASPETIYERVKDSHDRPLLEQNKTPEYIRELLDKREPYYKRAADLEVSTDGKSAGQIAEEIKKFLDSSKAV</sequence>
<comment type="subcellular location">
    <subcellularLocation>
        <location evidence="7">Cytoplasm</location>
    </subcellularLocation>
</comment>
<evidence type="ECO:0000256" key="7">
    <source>
        <dbReference type="HAMAP-Rule" id="MF_00109"/>
    </source>
</evidence>
<dbReference type="GO" id="GO:0008652">
    <property type="term" value="P:amino acid biosynthetic process"/>
    <property type="evidence" value="ECO:0007669"/>
    <property type="project" value="UniProtKB-KW"/>
</dbReference>
<keyword evidence="10" id="KW-1185">Reference proteome</keyword>
<protein>
    <recommendedName>
        <fullName evidence="7">Shikimate kinase</fullName>
        <shortName evidence="7">SK</shortName>
        <ecNumber evidence="7">2.7.1.71</ecNumber>
    </recommendedName>
</protein>
<reference evidence="8" key="2">
    <citation type="submission" date="2022-11" db="EMBL/GenBank/DDBJ databases">
        <title>Draft genome sequence of Sellimonas catena strain 12EGH17.</title>
        <authorList>
            <person name="Hisatomi A."/>
            <person name="Ohkuma M."/>
            <person name="Sakamoto M."/>
        </authorList>
    </citation>
    <scope>NUCLEOTIDE SEQUENCE</scope>
    <source>
        <strain evidence="8">12EGH17</strain>
    </source>
</reference>
<feature type="binding site" evidence="7">
    <location>
        <begin position="11"/>
        <end position="16"/>
    </location>
    <ligand>
        <name>ATP</name>
        <dbReference type="ChEBI" id="CHEBI:30616"/>
    </ligand>
</feature>
<comment type="similarity">
    <text evidence="7">Belongs to the shikimate kinase family.</text>
</comment>
<organism evidence="8 10">
    <name type="scientific">Sellimonas catena</name>
    <dbReference type="NCBI Taxonomy" id="2994035"/>
    <lineage>
        <taxon>Bacteria</taxon>
        <taxon>Bacillati</taxon>
        <taxon>Bacillota</taxon>
        <taxon>Clostridia</taxon>
        <taxon>Lachnospirales</taxon>
        <taxon>Lachnospiraceae</taxon>
        <taxon>Sellimonas</taxon>
    </lineage>
</organism>
<feature type="binding site" evidence="7">
    <location>
        <position position="15"/>
    </location>
    <ligand>
        <name>Mg(2+)</name>
        <dbReference type="ChEBI" id="CHEBI:18420"/>
    </ligand>
</feature>
<dbReference type="GO" id="GO:0009073">
    <property type="term" value="P:aromatic amino acid family biosynthetic process"/>
    <property type="evidence" value="ECO:0007669"/>
    <property type="project" value="UniProtKB-KW"/>
</dbReference>
<comment type="pathway">
    <text evidence="7">Metabolic intermediate biosynthesis; chorismate biosynthesis; chorismate from D-erythrose 4-phosphate and phosphoenolpyruvate: step 5/7.</text>
</comment>
<keyword evidence="4 7" id="KW-0418">Kinase</keyword>
<dbReference type="Gene3D" id="3.40.50.300">
    <property type="entry name" value="P-loop containing nucleotide triphosphate hydrolases"/>
    <property type="match status" value="1"/>
</dbReference>
<dbReference type="PRINTS" id="PR01100">
    <property type="entry name" value="SHIKIMTKNASE"/>
</dbReference>
<keyword evidence="7" id="KW-0963">Cytoplasm</keyword>